<name>A0ABV5CK25_9ACTN</name>
<dbReference type="Proteomes" id="UP001582793">
    <property type="component" value="Unassembled WGS sequence"/>
</dbReference>
<proteinExistence type="predicted"/>
<dbReference type="RefSeq" id="WP_375733073.1">
    <property type="nucleotide sequence ID" value="NZ_JBCGDC010000007.1"/>
</dbReference>
<keyword evidence="3" id="KW-1185">Reference proteome</keyword>
<evidence type="ECO:0000313" key="3">
    <source>
        <dbReference type="Proteomes" id="UP001582793"/>
    </source>
</evidence>
<organism evidence="2 3">
    <name type="scientific">Polymorphospora lycopeni</name>
    <dbReference type="NCBI Taxonomy" id="3140240"/>
    <lineage>
        <taxon>Bacteria</taxon>
        <taxon>Bacillati</taxon>
        <taxon>Actinomycetota</taxon>
        <taxon>Actinomycetes</taxon>
        <taxon>Micromonosporales</taxon>
        <taxon>Micromonosporaceae</taxon>
        <taxon>Polymorphospora</taxon>
    </lineage>
</organism>
<gene>
    <name evidence="2" type="ORF">AAFH96_04075</name>
</gene>
<reference evidence="2 3" key="1">
    <citation type="submission" date="2024-04" db="EMBL/GenBank/DDBJ databases">
        <title>Polymorphospora sp. isolated from Baiyangdian Lake in Xiong'an New Area.</title>
        <authorList>
            <person name="Zhang X."/>
            <person name="Liu J."/>
        </authorList>
    </citation>
    <scope>NUCLEOTIDE SEQUENCE [LARGE SCALE GENOMIC DNA]</scope>
    <source>
        <strain evidence="2 3">2-325</strain>
    </source>
</reference>
<evidence type="ECO:0000256" key="1">
    <source>
        <dbReference type="SAM" id="MobiDB-lite"/>
    </source>
</evidence>
<protein>
    <submittedName>
        <fullName evidence="2">Uncharacterized protein</fullName>
    </submittedName>
</protein>
<accession>A0ABV5CK25</accession>
<evidence type="ECO:0000313" key="2">
    <source>
        <dbReference type="EMBL" id="MFB6392282.1"/>
    </source>
</evidence>
<sequence>MEMPAGAQLALQAVRRQVESAHPDAPVRPGPAPGRHRPRPLLAGARCRTARGLHRLADWIQPGAVAVRAGE</sequence>
<comment type="caution">
    <text evidence="2">The sequence shown here is derived from an EMBL/GenBank/DDBJ whole genome shotgun (WGS) entry which is preliminary data.</text>
</comment>
<dbReference type="EMBL" id="JBCGDC010000007">
    <property type="protein sequence ID" value="MFB6392282.1"/>
    <property type="molecule type" value="Genomic_DNA"/>
</dbReference>
<feature type="region of interest" description="Disordered" evidence="1">
    <location>
        <begin position="16"/>
        <end position="40"/>
    </location>
</feature>